<organism evidence="1 2">
    <name type="scientific">Haloarcula salina</name>
    <dbReference type="NCBI Taxonomy" id="1429914"/>
    <lineage>
        <taxon>Archaea</taxon>
        <taxon>Methanobacteriati</taxon>
        <taxon>Methanobacteriota</taxon>
        <taxon>Stenosarchaea group</taxon>
        <taxon>Halobacteria</taxon>
        <taxon>Halobacteriales</taxon>
        <taxon>Haloarculaceae</taxon>
        <taxon>Haloarcula</taxon>
    </lineage>
</organism>
<sequence length="132" mass="14878">MSDGTLVYDDDCGFCTWCADFVRTRSDVDIVGFSELDDDLLARLPEDYESCSHFVTGDEVYSCGASIEAALARTGPGELARPVIEFLDQFEDYERLRERAYRRVADDRSRWGKYLSKTPPASTGDSNCYSNN</sequence>
<protein>
    <submittedName>
        <fullName evidence="1">DUF393 domain-containing protein</fullName>
    </submittedName>
</protein>
<dbReference type="Pfam" id="PF04134">
    <property type="entry name" value="DCC1-like"/>
    <property type="match status" value="1"/>
</dbReference>
<gene>
    <name evidence="1" type="ORF">KTS37_09210</name>
</gene>
<dbReference type="Proteomes" id="UP001166304">
    <property type="component" value="Unassembled WGS sequence"/>
</dbReference>
<dbReference type="InterPro" id="IPR007263">
    <property type="entry name" value="DCC1-like"/>
</dbReference>
<dbReference type="AlphaFoldDB" id="A0AA41G0H8"/>
<keyword evidence="2" id="KW-1185">Reference proteome</keyword>
<dbReference type="GO" id="GO:0015035">
    <property type="term" value="F:protein-disulfide reductase activity"/>
    <property type="evidence" value="ECO:0007669"/>
    <property type="project" value="InterPro"/>
</dbReference>
<accession>A0AA41G0H8</accession>
<reference evidence="1" key="1">
    <citation type="submission" date="2021-06" db="EMBL/GenBank/DDBJ databases">
        <title>New haloarchaea isolates fom saline soil.</title>
        <authorList>
            <person name="Duran-Viseras A."/>
            <person name="Sanchez-Porro C.S."/>
            <person name="Ventosa A."/>
        </authorList>
    </citation>
    <scope>NUCLEOTIDE SEQUENCE</scope>
    <source>
        <strain evidence="1">JCM 18369</strain>
    </source>
</reference>
<name>A0AA41G0H8_9EURY</name>
<proteinExistence type="predicted"/>
<dbReference type="EMBL" id="JAHQXE010000002">
    <property type="protein sequence ID" value="MBV0901965.1"/>
    <property type="molecule type" value="Genomic_DNA"/>
</dbReference>
<dbReference type="RefSeq" id="WP_162413148.1">
    <property type="nucleotide sequence ID" value="NZ_JAHQXE010000002.1"/>
</dbReference>
<evidence type="ECO:0000313" key="1">
    <source>
        <dbReference type="EMBL" id="MBV0901965.1"/>
    </source>
</evidence>
<comment type="caution">
    <text evidence="1">The sequence shown here is derived from an EMBL/GenBank/DDBJ whole genome shotgun (WGS) entry which is preliminary data.</text>
</comment>
<evidence type="ECO:0000313" key="2">
    <source>
        <dbReference type="Proteomes" id="UP001166304"/>
    </source>
</evidence>